<feature type="region of interest" description="Disordered" evidence="1">
    <location>
        <begin position="264"/>
        <end position="310"/>
    </location>
</feature>
<protein>
    <submittedName>
        <fullName evidence="2">Uncharacterized protein</fullName>
    </submittedName>
</protein>
<dbReference type="EMBL" id="CADCUC010000606">
    <property type="protein sequence ID" value="CAA9359589.1"/>
    <property type="molecule type" value="Genomic_DNA"/>
</dbReference>
<feature type="region of interest" description="Disordered" evidence="1">
    <location>
        <begin position="331"/>
        <end position="391"/>
    </location>
</feature>
<accession>A0A6J4MGR1</accession>
<gene>
    <name evidence="2" type="ORF">AVDCRST_MAG90-2919</name>
</gene>
<evidence type="ECO:0000256" key="1">
    <source>
        <dbReference type="SAM" id="MobiDB-lite"/>
    </source>
</evidence>
<sequence>MGEEHEDGADQDRHRALELGGILDRGAGVERQHRDVGQRHLQFARVGGAVGGVVGLALLGLDHDEVDQDAGDLHLLGRQGAAARHALHLHHDDAALAFGGLRLREHFQEHGLLLHGDVAVLVGRGAAQKADIDLIRLVEEILLAPERDALDQVLGRALALPPAAVAGIDEGVQAGLGQEARPPGRHLAHELREGTLRQGVGLDLVRDREVRNLGRVHKGPGDAAPQKALGGEMLRPLGLAVPQPDRMQLRDAARRPLGQKASFERGEQRLGHGVPAAGAADQERVAGSDHADGFIGGDASQGGPPIKGRHGADLKALRNREVFRAAHRGASAAHVASHRAKECCREEPDAWRSRQWARTRRGGGAASGSPGRCGRTPSWKPRRRPGSGPCG</sequence>
<organism evidence="2">
    <name type="scientific">uncultured Microvirga sp</name>
    <dbReference type="NCBI Taxonomy" id="412392"/>
    <lineage>
        <taxon>Bacteria</taxon>
        <taxon>Pseudomonadati</taxon>
        <taxon>Pseudomonadota</taxon>
        <taxon>Alphaproteobacteria</taxon>
        <taxon>Hyphomicrobiales</taxon>
        <taxon>Methylobacteriaceae</taxon>
        <taxon>Microvirga</taxon>
        <taxon>environmental samples</taxon>
    </lineage>
</organism>
<proteinExistence type="predicted"/>
<evidence type="ECO:0000313" key="2">
    <source>
        <dbReference type="EMBL" id="CAA9359589.1"/>
    </source>
</evidence>
<name>A0A6J4MGR1_9HYPH</name>
<feature type="compositionally biased region" description="Basic and acidic residues" evidence="1">
    <location>
        <begin position="339"/>
        <end position="352"/>
    </location>
</feature>
<dbReference type="AlphaFoldDB" id="A0A6J4MGR1"/>
<reference evidence="2" key="1">
    <citation type="submission" date="2020-02" db="EMBL/GenBank/DDBJ databases">
        <authorList>
            <person name="Meier V. D."/>
        </authorList>
    </citation>
    <scope>NUCLEOTIDE SEQUENCE</scope>
    <source>
        <strain evidence="2">AVDCRST_MAG90</strain>
    </source>
</reference>
<feature type="compositionally biased region" description="Basic and acidic residues" evidence="1">
    <location>
        <begin position="281"/>
        <end position="292"/>
    </location>
</feature>